<comment type="subcellular location">
    <subcellularLocation>
        <location evidence="1">Endomembrane system</location>
        <topology evidence="1">Multi-pass membrane protein</topology>
    </subcellularLocation>
</comment>
<evidence type="ECO:0000256" key="6">
    <source>
        <dbReference type="SAM" id="MobiDB-lite"/>
    </source>
</evidence>
<evidence type="ECO:0000256" key="4">
    <source>
        <dbReference type="ARBA" id="ARBA00022989"/>
    </source>
</evidence>
<reference evidence="8" key="3">
    <citation type="submission" date="2025-09" db="UniProtKB">
        <authorList>
            <consortium name="Ensembl"/>
        </authorList>
    </citation>
    <scope>IDENTIFICATION</scope>
    <source>
        <strain evidence="8">Thoroughbred</strain>
    </source>
</reference>
<feature type="compositionally biased region" description="Low complexity" evidence="6">
    <location>
        <begin position="196"/>
        <end position="221"/>
    </location>
</feature>
<gene>
    <name evidence="8" type="primary">SLC2A11</name>
</gene>
<keyword evidence="5 7" id="KW-0472">Membrane</keyword>
<organism evidence="8 9">
    <name type="scientific">Equus caballus</name>
    <name type="common">Horse</name>
    <dbReference type="NCBI Taxonomy" id="9796"/>
    <lineage>
        <taxon>Eukaryota</taxon>
        <taxon>Metazoa</taxon>
        <taxon>Chordata</taxon>
        <taxon>Craniata</taxon>
        <taxon>Vertebrata</taxon>
        <taxon>Euteleostomi</taxon>
        <taxon>Mammalia</taxon>
        <taxon>Eutheria</taxon>
        <taxon>Laurasiatheria</taxon>
        <taxon>Perissodactyla</taxon>
        <taxon>Equidae</taxon>
        <taxon>Equus</taxon>
    </lineage>
</organism>
<keyword evidence="2" id="KW-0762">Sugar transport</keyword>
<proteinExistence type="predicted"/>
<dbReference type="Proteomes" id="UP000002281">
    <property type="component" value="Chromosome 8"/>
</dbReference>
<protein>
    <submittedName>
        <fullName evidence="8">Solute carrier family 2 member 11</fullName>
    </submittedName>
</protein>
<dbReference type="GO" id="GO:0022857">
    <property type="term" value="F:transmembrane transporter activity"/>
    <property type="evidence" value="ECO:0007669"/>
    <property type="project" value="InterPro"/>
</dbReference>
<dbReference type="Ensembl" id="ENSECAT00000096101.1">
    <property type="protein sequence ID" value="ENSECAP00000062750.1"/>
    <property type="gene ID" value="ENSECAG00000015080.4"/>
</dbReference>
<feature type="compositionally biased region" description="Basic and acidic residues" evidence="6">
    <location>
        <begin position="233"/>
        <end position="243"/>
    </location>
</feature>
<evidence type="ECO:0000256" key="7">
    <source>
        <dbReference type="SAM" id="Phobius"/>
    </source>
</evidence>
<dbReference type="PANTHER" id="PTHR23503:SF22">
    <property type="entry name" value="SOLUTE CARRIER FAMILY 2, FACILITATED GLUCOSE TRANSPORTER MEMBER 11"/>
    <property type="match status" value="1"/>
</dbReference>
<dbReference type="AlphaFoldDB" id="A0A9L0RJQ6"/>
<feature type="region of interest" description="Disordered" evidence="6">
    <location>
        <begin position="180"/>
        <end position="263"/>
    </location>
</feature>
<dbReference type="InterPro" id="IPR045263">
    <property type="entry name" value="GLUT"/>
</dbReference>
<dbReference type="PANTHER" id="PTHR23503">
    <property type="entry name" value="SOLUTE CARRIER FAMILY 2"/>
    <property type="match status" value="1"/>
</dbReference>
<dbReference type="Pfam" id="PF00083">
    <property type="entry name" value="Sugar_tr"/>
    <property type="match status" value="1"/>
</dbReference>
<evidence type="ECO:0000313" key="9">
    <source>
        <dbReference type="Proteomes" id="UP000002281"/>
    </source>
</evidence>
<keyword evidence="2" id="KW-0813">Transport</keyword>
<feature type="transmembrane region" description="Helical" evidence="7">
    <location>
        <begin position="94"/>
        <end position="112"/>
    </location>
</feature>
<evidence type="ECO:0000256" key="2">
    <source>
        <dbReference type="ARBA" id="ARBA00022597"/>
    </source>
</evidence>
<reference evidence="8" key="2">
    <citation type="submission" date="2025-08" db="UniProtKB">
        <authorList>
            <consortium name="Ensembl"/>
        </authorList>
    </citation>
    <scope>IDENTIFICATION</scope>
    <source>
        <strain evidence="8">Thoroughbred</strain>
    </source>
</reference>
<sequence length="309" mass="31154">MSAPPSPQRACAGTCPAMVAAVPLGQGRSSQAALLPNTGEMCTCSMPSCDLERSEVQNLPGLGVSDKGLRTSVNCTGAATLEGFTTASNIQGKVLLLTICAAGIGGTFQFGYNLSIINAPTLHIQDFTNETWWARTGQPLPDHLVLLVWSLIVSLYPLGGLFGALLAGPLAIKLGSAAAAAGPRGRGGRAGGAGAGARRLPGQARAAPVGAVPGARPAEAGGEPGGAGQRHGALRERHGEARPPPRGGPGGGREPAPQPPSARPLQVYAYASGVFREAGIPEEKVQYAIIGTGSCELLTAFVSVSVALG</sequence>
<feature type="compositionally biased region" description="Gly residues" evidence="6">
    <location>
        <begin position="184"/>
        <end position="195"/>
    </location>
</feature>
<evidence type="ECO:0000313" key="8">
    <source>
        <dbReference type="Ensembl" id="ENSECAP00000062750.1"/>
    </source>
</evidence>
<name>A0A9L0RJQ6_HORSE</name>
<dbReference type="GO" id="GO:0016020">
    <property type="term" value="C:membrane"/>
    <property type="evidence" value="ECO:0007669"/>
    <property type="project" value="InterPro"/>
</dbReference>
<keyword evidence="3 7" id="KW-0812">Transmembrane</keyword>
<dbReference type="InterPro" id="IPR036259">
    <property type="entry name" value="MFS_trans_sf"/>
</dbReference>
<feature type="transmembrane region" description="Helical" evidence="7">
    <location>
        <begin position="146"/>
        <end position="167"/>
    </location>
</feature>
<evidence type="ECO:0000256" key="3">
    <source>
        <dbReference type="ARBA" id="ARBA00022692"/>
    </source>
</evidence>
<dbReference type="Gene3D" id="1.20.1250.20">
    <property type="entry name" value="MFS general substrate transporter like domains"/>
    <property type="match status" value="1"/>
</dbReference>
<reference evidence="8 9" key="1">
    <citation type="journal article" date="2009" name="Science">
        <title>Genome sequence, comparative analysis, and population genetics of the domestic horse.</title>
        <authorList>
            <consortium name="Broad Institute Genome Sequencing Platform"/>
            <consortium name="Broad Institute Whole Genome Assembly Team"/>
            <person name="Wade C.M."/>
            <person name="Giulotto E."/>
            <person name="Sigurdsson S."/>
            <person name="Zoli M."/>
            <person name="Gnerre S."/>
            <person name="Imsland F."/>
            <person name="Lear T.L."/>
            <person name="Adelson D.L."/>
            <person name="Bailey E."/>
            <person name="Bellone R.R."/>
            <person name="Bloecker H."/>
            <person name="Distl O."/>
            <person name="Edgar R.C."/>
            <person name="Garber M."/>
            <person name="Leeb T."/>
            <person name="Mauceli E."/>
            <person name="MacLeod J.N."/>
            <person name="Penedo M.C.T."/>
            <person name="Raison J.M."/>
            <person name="Sharpe T."/>
            <person name="Vogel J."/>
            <person name="Andersson L."/>
            <person name="Antczak D.F."/>
            <person name="Biagi T."/>
            <person name="Binns M.M."/>
            <person name="Chowdhary B.P."/>
            <person name="Coleman S.J."/>
            <person name="Della Valle G."/>
            <person name="Fryc S."/>
            <person name="Guerin G."/>
            <person name="Hasegawa T."/>
            <person name="Hill E.W."/>
            <person name="Jurka J."/>
            <person name="Kiialainen A."/>
            <person name="Lindgren G."/>
            <person name="Liu J."/>
            <person name="Magnani E."/>
            <person name="Mickelson J.R."/>
            <person name="Murray J."/>
            <person name="Nergadze S.G."/>
            <person name="Onofrio R."/>
            <person name="Pedroni S."/>
            <person name="Piras M.F."/>
            <person name="Raudsepp T."/>
            <person name="Rocchi M."/>
            <person name="Roeed K.H."/>
            <person name="Ryder O.A."/>
            <person name="Searle S."/>
            <person name="Skow L."/>
            <person name="Swinburne J.E."/>
            <person name="Syvaenen A.C."/>
            <person name="Tozaki T."/>
            <person name="Valberg S.J."/>
            <person name="Vaudin M."/>
            <person name="White J.R."/>
            <person name="Zody M.C."/>
            <person name="Lander E.S."/>
            <person name="Lindblad-Toh K."/>
        </authorList>
    </citation>
    <scope>NUCLEOTIDE SEQUENCE [LARGE SCALE GENOMIC DNA]</scope>
    <source>
        <strain evidence="8 9">Thoroughbred</strain>
    </source>
</reference>
<keyword evidence="4 7" id="KW-1133">Transmembrane helix</keyword>
<evidence type="ECO:0000256" key="1">
    <source>
        <dbReference type="ARBA" id="ARBA00004127"/>
    </source>
</evidence>
<keyword evidence="9" id="KW-1185">Reference proteome</keyword>
<evidence type="ECO:0000256" key="5">
    <source>
        <dbReference type="ARBA" id="ARBA00023136"/>
    </source>
</evidence>
<accession>A0A9L0RJQ6</accession>
<dbReference type="InterPro" id="IPR005828">
    <property type="entry name" value="MFS_sugar_transport-like"/>
</dbReference>
<dbReference type="GO" id="GO:0012505">
    <property type="term" value="C:endomembrane system"/>
    <property type="evidence" value="ECO:0007669"/>
    <property type="project" value="UniProtKB-SubCell"/>
</dbReference>
<dbReference type="GeneTree" id="ENSGT00940000161061"/>